<proteinExistence type="predicted"/>
<feature type="region of interest" description="Disordered" evidence="1">
    <location>
        <begin position="242"/>
        <end position="274"/>
    </location>
</feature>
<dbReference type="EMBL" id="CAACVG010008407">
    <property type="protein sequence ID" value="VEN49655.1"/>
    <property type="molecule type" value="Genomic_DNA"/>
</dbReference>
<evidence type="ECO:0000313" key="3">
    <source>
        <dbReference type="Proteomes" id="UP000410492"/>
    </source>
</evidence>
<dbReference type="OrthoDB" id="6776756at2759"/>
<keyword evidence="3" id="KW-1185">Reference proteome</keyword>
<feature type="compositionally biased region" description="Basic and acidic residues" evidence="1">
    <location>
        <begin position="361"/>
        <end position="371"/>
    </location>
</feature>
<reference evidence="2 3" key="1">
    <citation type="submission" date="2019-01" db="EMBL/GenBank/DDBJ databases">
        <authorList>
            <person name="Sayadi A."/>
        </authorList>
    </citation>
    <scope>NUCLEOTIDE SEQUENCE [LARGE SCALE GENOMIC DNA]</scope>
</reference>
<organism evidence="2 3">
    <name type="scientific">Callosobruchus maculatus</name>
    <name type="common">Southern cowpea weevil</name>
    <name type="synonym">Pulse bruchid</name>
    <dbReference type="NCBI Taxonomy" id="64391"/>
    <lineage>
        <taxon>Eukaryota</taxon>
        <taxon>Metazoa</taxon>
        <taxon>Ecdysozoa</taxon>
        <taxon>Arthropoda</taxon>
        <taxon>Hexapoda</taxon>
        <taxon>Insecta</taxon>
        <taxon>Pterygota</taxon>
        <taxon>Neoptera</taxon>
        <taxon>Endopterygota</taxon>
        <taxon>Coleoptera</taxon>
        <taxon>Polyphaga</taxon>
        <taxon>Cucujiformia</taxon>
        <taxon>Chrysomeloidea</taxon>
        <taxon>Chrysomelidae</taxon>
        <taxon>Bruchinae</taxon>
        <taxon>Bruchini</taxon>
        <taxon>Callosobruchus</taxon>
    </lineage>
</organism>
<feature type="compositionally biased region" description="Basic and acidic residues" evidence="1">
    <location>
        <begin position="256"/>
        <end position="268"/>
    </location>
</feature>
<name>A0A653CNZ0_CALMS</name>
<accession>A0A653CNZ0</accession>
<evidence type="ECO:0000256" key="1">
    <source>
        <dbReference type="SAM" id="MobiDB-lite"/>
    </source>
</evidence>
<evidence type="ECO:0000313" key="2">
    <source>
        <dbReference type="EMBL" id="VEN49655.1"/>
    </source>
</evidence>
<dbReference type="Proteomes" id="UP000410492">
    <property type="component" value="Unassembled WGS sequence"/>
</dbReference>
<protein>
    <submittedName>
        <fullName evidence="2">Uncharacterized protein</fullName>
    </submittedName>
</protein>
<sequence length="393" mass="44578">MTVMTTDLIKQWRVALSHVTKSCRKEVAQAFTAAEIAFPGVIRPVIYRASGSCNDEIFEAFRKYFGYGKVEFGDHNTFEMENPDLSFFEELYAESEGLDRKIEPKGRGQFPDAKWRESIFILLLKVTSHIPDECREETGLLFDVGVGESLDIGFVDGKKNFKITEECAKHSYKALARFFKRLRQLEAAGEIKEALDKKSKLLQLIDMWKGSKEASPEPKKVKPAYILGKPYPLSVMPMPLLRVPHSESPPAEENLDEPRDLESPKDVDTPQEGFSVLPPVQLENFALESRKDVDTPQEGFSVLPAVQLENFAERIAPIEAKLEEAVNIPVIEVKKLEVPVHAPLKQFKKLYASPIIPAIQREDEKERRFESEGNGGDDTPKFWPHYHSESAKK</sequence>
<dbReference type="AlphaFoldDB" id="A0A653CNZ0"/>
<feature type="region of interest" description="Disordered" evidence="1">
    <location>
        <begin position="361"/>
        <end position="393"/>
    </location>
</feature>
<gene>
    <name evidence="2" type="ORF">CALMAC_LOCUS10702</name>
</gene>